<evidence type="ECO:0000313" key="9">
    <source>
        <dbReference type="EMBL" id="KAJ7960950.1"/>
    </source>
</evidence>
<dbReference type="InterPro" id="IPR005150">
    <property type="entry name" value="Cellulose_synth"/>
</dbReference>
<evidence type="ECO:0000256" key="3">
    <source>
        <dbReference type="ARBA" id="ARBA00022679"/>
    </source>
</evidence>
<dbReference type="AlphaFoldDB" id="A0AAD7LMN7"/>
<dbReference type="GO" id="GO:0012505">
    <property type="term" value="C:endomembrane system"/>
    <property type="evidence" value="ECO:0007669"/>
    <property type="project" value="UniProtKB-SubCell"/>
</dbReference>
<protein>
    <submittedName>
        <fullName evidence="9">Cellulose synthase-like protein</fullName>
    </submittedName>
</protein>
<keyword evidence="3" id="KW-0808">Transferase</keyword>
<dbReference type="Proteomes" id="UP001163823">
    <property type="component" value="Chromosome 8"/>
</dbReference>
<dbReference type="EMBL" id="JARAOO010000008">
    <property type="protein sequence ID" value="KAJ7960950.1"/>
    <property type="molecule type" value="Genomic_DNA"/>
</dbReference>
<organism evidence="9 10">
    <name type="scientific">Quillaja saponaria</name>
    <name type="common">Soap bark tree</name>
    <dbReference type="NCBI Taxonomy" id="32244"/>
    <lineage>
        <taxon>Eukaryota</taxon>
        <taxon>Viridiplantae</taxon>
        <taxon>Streptophyta</taxon>
        <taxon>Embryophyta</taxon>
        <taxon>Tracheophyta</taxon>
        <taxon>Spermatophyta</taxon>
        <taxon>Magnoliopsida</taxon>
        <taxon>eudicotyledons</taxon>
        <taxon>Gunneridae</taxon>
        <taxon>Pentapetalae</taxon>
        <taxon>rosids</taxon>
        <taxon>fabids</taxon>
        <taxon>Fabales</taxon>
        <taxon>Quillajaceae</taxon>
        <taxon>Quillaja</taxon>
    </lineage>
</organism>
<keyword evidence="10" id="KW-1185">Reference proteome</keyword>
<keyword evidence="5" id="KW-1133">Transmembrane helix</keyword>
<evidence type="ECO:0000256" key="1">
    <source>
        <dbReference type="ARBA" id="ARBA00004127"/>
    </source>
</evidence>
<evidence type="ECO:0000256" key="7">
    <source>
        <dbReference type="ARBA" id="ARBA00023316"/>
    </source>
</evidence>
<evidence type="ECO:0000256" key="2">
    <source>
        <dbReference type="ARBA" id="ARBA00022676"/>
    </source>
</evidence>
<dbReference type="KEGG" id="qsa:O6P43_021318"/>
<evidence type="ECO:0000313" key="10">
    <source>
        <dbReference type="Proteomes" id="UP001163823"/>
    </source>
</evidence>
<comment type="caution">
    <text evidence="9">The sequence shown here is derived from an EMBL/GenBank/DDBJ whole genome shotgun (WGS) entry which is preliminary data.</text>
</comment>
<dbReference type="Pfam" id="PF03552">
    <property type="entry name" value="Cellulose_synt"/>
    <property type="match status" value="1"/>
</dbReference>
<keyword evidence="7" id="KW-0961">Cell wall biogenesis/degradation</keyword>
<evidence type="ECO:0000256" key="4">
    <source>
        <dbReference type="ARBA" id="ARBA00022692"/>
    </source>
</evidence>
<keyword evidence="6" id="KW-0472">Membrane</keyword>
<dbReference type="GO" id="GO:0016020">
    <property type="term" value="C:membrane"/>
    <property type="evidence" value="ECO:0007669"/>
    <property type="project" value="InterPro"/>
</dbReference>
<dbReference type="InterPro" id="IPR029044">
    <property type="entry name" value="Nucleotide-diphossugar_trans"/>
</dbReference>
<feature type="binding site" evidence="8">
    <location>
        <position position="91"/>
    </location>
    <ligand>
        <name>UDP-alpha-D-glucose</name>
        <dbReference type="ChEBI" id="CHEBI:58885"/>
    </ligand>
</feature>
<dbReference type="Gene3D" id="3.90.550.10">
    <property type="entry name" value="Spore Coat Polysaccharide Biosynthesis Protein SpsA, Chain A"/>
    <property type="match status" value="1"/>
</dbReference>
<evidence type="ECO:0000256" key="8">
    <source>
        <dbReference type="PIRSR" id="PIRSR605150-2"/>
    </source>
</evidence>
<accession>A0AAD7LMN7</accession>
<keyword evidence="4" id="KW-0812">Transmembrane</keyword>
<reference evidence="9" key="1">
    <citation type="journal article" date="2023" name="Science">
        <title>Elucidation of the pathway for biosynthesis of saponin adjuvants from the soapbark tree.</title>
        <authorList>
            <person name="Reed J."/>
            <person name="Orme A."/>
            <person name="El-Demerdash A."/>
            <person name="Owen C."/>
            <person name="Martin L.B.B."/>
            <person name="Misra R.C."/>
            <person name="Kikuchi S."/>
            <person name="Rejzek M."/>
            <person name="Martin A.C."/>
            <person name="Harkess A."/>
            <person name="Leebens-Mack J."/>
            <person name="Louveau T."/>
            <person name="Stephenson M.J."/>
            <person name="Osbourn A."/>
        </authorList>
    </citation>
    <scope>NUCLEOTIDE SEQUENCE</scope>
    <source>
        <strain evidence="9">S10</strain>
    </source>
</reference>
<dbReference type="GO" id="GO:0030244">
    <property type="term" value="P:cellulose biosynthetic process"/>
    <property type="evidence" value="ECO:0007669"/>
    <property type="project" value="InterPro"/>
</dbReference>
<dbReference type="GO" id="GO:0071555">
    <property type="term" value="P:cell wall organization"/>
    <property type="evidence" value="ECO:0007669"/>
    <property type="project" value="UniProtKB-KW"/>
</dbReference>
<comment type="subcellular location">
    <subcellularLocation>
        <location evidence="1">Endomembrane system</location>
        <topology evidence="1">Multi-pass membrane protein</topology>
    </subcellularLocation>
</comment>
<sequence length="145" mass="15845">MGDGFGLACLVLNYGSVFTGFLLKLHDGTLFTGIPSMTVSQRYEKNLPGVDIFVCTVGPMLGPPMMVINTVLSVMAHDYPTEKLSVYLSDDAGSDLTFYAQASSFAKYWIPFCKKYKVELKSPAAYFKSMSAPNAANLAKEFLVI</sequence>
<dbReference type="GO" id="GO:0016760">
    <property type="term" value="F:cellulose synthase (UDP-forming) activity"/>
    <property type="evidence" value="ECO:0007669"/>
    <property type="project" value="InterPro"/>
</dbReference>
<evidence type="ECO:0000256" key="6">
    <source>
        <dbReference type="ARBA" id="ARBA00023136"/>
    </source>
</evidence>
<dbReference type="PANTHER" id="PTHR13301">
    <property type="entry name" value="X-BOX TRANSCRIPTION FACTOR-RELATED"/>
    <property type="match status" value="1"/>
</dbReference>
<name>A0AAD7LMN7_QUISA</name>
<keyword evidence="2" id="KW-0328">Glycosyltransferase</keyword>
<gene>
    <name evidence="9" type="ORF">O6P43_021318</name>
</gene>
<proteinExistence type="predicted"/>
<evidence type="ECO:0000256" key="5">
    <source>
        <dbReference type="ARBA" id="ARBA00022989"/>
    </source>
</evidence>